<evidence type="ECO:0000313" key="3">
    <source>
        <dbReference type="Proteomes" id="UP000001055"/>
    </source>
</evidence>
<evidence type="ECO:0000313" key="2">
    <source>
        <dbReference type="EMBL" id="EAT77414.1"/>
    </source>
</evidence>
<proteinExistence type="predicted"/>
<dbReference type="AlphaFoldDB" id="Q0TZ56"/>
<dbReference type="RefSeq" id="XP_001805349.1">
    <property type="nucleotide sequence ID" value="XM_001805297.1"/>
</dbReference>
<protein>
    <submittedName>
        <fullName evidence="2">Uncharacterized protein</fullName>
    </submittedName>
</protein>
<dbReference type="HOGENOM" id="CLU_2197883_0_0_1"/>
<feature type="compositionally biased region" description="Polar residues" evidence="1">
    <location>
        <begin position="45"/>
        <end position="64"/>
    </location>
</feature>
<dbReference type="EMBL" id="CH445360">
    <property type="protein sequence ID" value="EAT77414.1"/>
    <property type="molecule type" value="Genomic_DNA"/>
</dbReference>
<dbReference type="Proteomes" id="UP000001055">
    <property type="component" value="Unassembled WGS sequence"/>
</dbReference>
<dbReference type="InParanoid" id="Q0TZ56"/>
<reference evidence="3" key="1">
    <citation type="journal article" date="2007" name="Plant Cell">
        <title>Dothideomycete-plant interactions illuminated by genome sequencing and EST analysis of the wheat pathogen Stagonospora nodorum.</title>
        <authorList>
            <person name="Hane J.K."/>
            <person name="Lowe R.G."/>
            <person name="Solomon P.S."/>
            <person name="Tan K.C."/>
            <person name="Schoch C.L."/>
            <person name="Spatafora J.W."/>
            <person name="Crous P.W."/>
            <person name="Kodira C."/>
            <person name="Birren B.W."/>
            <person name="Galagan J.E."/>
            <person name="Torriani S.F."/>
            <person name="McDonald B.A."/>
            <person name="Oliver R.P."/>
        </authorList>
    </citation>
    <scope>NUCLEOTIDE SEQUENCE [LARGE SCALE GENOMIC DNA]</scope>
    <source>
        <strain evidence="3">SN15 / ATCC MYA-4574 / FGSC 10173</strain>
    </source>
</reference>
<gene>
    <name evidence="2" type="ORF">SNOG_15189</name>
</gene>
<name>Q0TZ56_PHANO</name>
<dbReference type="KEGG" id="pno:SNOG_15189"/>
<organism evidence="2 3">
    <name type="scientific">Phaeosphaeria nodorum (strain SN15 / ATCC MYA-4574 / FGSC 10173)</name>
    <name type="common">Glume blotch fungus</name>
    <name type="synonym">Parastagonospora nodorum</name>
    <dbReference type="NCBI Taxonomy" id="321614"/>
    <lineage>
        <taxon>Eukaryota</taxon>
        <taxon>Fungi</taxon>
        <taxon>Dikarya</taxon>
        <taxon>Ascomycota</taxon>
        <taxon>Pezizomycotina</taxon>
        <taxon>Dothideomycetes</taxon>
        <taxon>Pleosporomycetidae</taxon>
        <taxon>Pleosporales</taxon>
        <taxon>Pleosporineae</taxon>
        <taxon>Phaeosphaeriaceae</taxon>
        <taxon>Parastagonospora</taxon>
    </lineage>
</organism>
<dbReference type="GeneID" id="5982277"/>
<feature type="region of interest" description="Disordered" evidence="1">
    <location>
        <begin position="1"/>
        <end position="108"/>
    </location>
</feature>
<accession>Q0TZ56</accession>
<feature type="compositionally biased region" description="Low complexity" evidence="1">
    <location>
        <begin position="1"/>
        <end position="15"/>
    </location>
</feature>
<sequence length="108" mass="11596">MSSHNNSSSPSGTSPRTKDISKQTNPTGSTAADIHTFLSQLPPRQHSSLPQSPWTVSKGSYTRTDGSDVYVRGPDDFQANALQSRTNESVKGVYENESIGEGGKNGKR</sequence>
<evidence type="ECO:0000256" key="1">
    <source>
        <dbReference type="SAM" id="MobiDB-lite"/>
    </source>
</evidence>
<feature type="compositionally biased region" description="Polar residues" evidence="1">
    <location>
        <begin position="80"/>
        <end position="89"/>
    </location>
</feature>